<feature type="region of interest" description="Disordered" evidence="1">
    <location>
        <begin position="104"/>
        <end position="179"/>
    </location>
</feature>
<reference evidence="2" key="1">
    <citation type="journal article" date="2020" name="Stud. Mycol.">
        <title>101 Dothideomycetes genomes: a test case for predicting lifestyles and emergence of pathogens.</title>
        <authorList>
            <person name="Haridas S."/>
            <person name="Albert R."/>
            <person name="Binder M."/>
            <person name="Bloem J."/>
            <person name="Labutti K."/>
            <person name="Salamov A."/>
            <person name="Andreopoulos B."/>
            <person name="Baker S."/>
            <person name="Barry K."/>
            <person name="Bills G."/>
            <person name="Bluhm B."/>
            <person name="Cannon C."/>
            <person name="Castanera R."/>
            <person name="Culley D."/>
            <person name="Daum C."/>
            <person name="Ezra D."/>
            <person name="Gonzalez J."/>
            <person name="Henrissat B."/>
            <person name="Kuo A."/>
            <person name="Liang C."/>
            <person name="Lipzen A."/>
            <person name="Lutzoni F."/>
            <person name="Magnuson J."/>
            <person name="Mondo S."/>
            <person name="Nolan M."/>
            <person name="Ohm R."/>
            <person name="Pangilinan J."/>
            <person name="Park H.-J."/>
            <person name="Ramirez L."/>
            <person name="Alfaro M."/>
            <person name="Sun H."/>
            <person name="Tritt A."/>
            <person name="Yoshinaga Y."/>
            <person name="Zwiers L.-H."/>
            <person name="Turgeon B."/>
            <person name="Goodwin S."/>
            <person name="Spatafora J."/>
            <person name="Crous P."/>
            <person name="Grigoriev I."/>
        </authorList>
    </citation>
    <scope>NUCLEOTIDE SEQUENCE</scope>
    <source>
        <strain evidence="2">CBS 113389</strain>
    </source>
</reference>
<evidence type="ECO:0000256" key="1">
    <source>
        <dbReference type="SAM" id="MobiDB-lite"/>
    </source>
</evidence>
<keyword evidence="3" id="KW-1185">Reference proteome</keyword>
<protein>
    <recommendedName>
        <fullName evidence="4">RNAse P Rpr2/Rpp21/SNM1 subunit domain-containing protein</fullName>
    </recommendedName>
</protein>
<proteinExistence type="predicted"/>
<sequence>MTTPAADARLRFLNGVAERLMVSSPATSAYVQSVRLAALHNDESRDGGDGICTACGNILIFGWSCDIPKTEKRTRSTRIASSLDHQQRMAAQCVRCDSSTFINKAKRRKTKRSPQTSKLPQPQVLEPVQSASLETEKPSARRRPRNKKASLQSMIANKPTSNSGRSTGFGLDLMDLMKT</sequence>
<dbReference type="AlphaFoldDB" id="A0A6A6PTH7"/>
<name>A0A6A6PTH7_9PEZI</name>
<dbReference type="GeneID" id="54474478"/>
<feature type="compositionally biased region" description="Polar residues" evidence="1">
    <location>
        <begin position="149"/>
        <end position="166"/>
    </location>
</feature>
<accession>A0A6A6PTH7</accession>
<gene>
    <name evidence="2" type="ORF">BDY17DRAFT_296603</name>
</gene>
<dbReference type="EMBL" id="MU001635">
    <property type="protein sequence ID" value="KAF2482991.1"/>
    <property type="molecule type" value="Genomic_DNA"/>
</dbReference>
<dbReference type="RefSeq" id="XP_033589561.1">
    <property type="nucleotide sequence ID" value="XM_033733476.1"/>
</dbReference>
<evidence type="ECO:0008006" key="4">
    <source>
        <dbReference type="Google" id="ProtNLM"/>
    </source>
</evidence>
<evidence type="ECO:0000313" key="2">
    <source>
        <dbReference type="EMBL" id="KAF2482991.1"/>
    </source>
</evidence>
<dbReference type="OrthoDB" id="438080at2759"/>
<evidence type="ECO:0000313" key="3">
    <source>
        <dbReference type="Proteomes" id="UP000799767"/>
    </source>
</evidence>
<organism evidence="2 3">
    <name type="scientific">Neohortaea acidophila</name>
    <dbReference type="NCBI Taxonomy" id="245834"/>
    <lineage>
        <taxon>Eukaryota</taxon>
        <taxon>Fungi</taxon>
        <taxon>Dikarya</taxon>
        <taxon>Ascomycota</taxon>
        <taxon>Pezizomycotina</taxon>
        <taxon>Dothideomycetes</taxon>
        <taxon>Dothideomycetidae</taxon>
        <taxon>Mycosphaerellales</taxon>
        <taxon>Teratosphaeriaceae</taxon>
        <taxon>Neohortaea</taxon>
    </lineage>
</organism>
<dbReference type="Proteomes" id="UP000799767">
    <property type="component" value="Unassembled WGS sequence"/>
</dbReference>